<feature type="compositionally biased region" description="Polar residues" evidence="6">
    <location>
        <begin position="1"/>
        <end position="20"/>
    </location>
</feature>
<dbReference type="GO" id="GO:0005789">
    <property type="term" value="C:endoplasmic reticulum membrane"/>
    <property type="evidence" value="ECO:0007669"/>
    <property type="project" value="UniProtKB-SubCell"/>
</dbReference>
<dbReference type="GeneID" id="37029077"/>
<keyword evidence="5" id="KW-0813">Transport</keyword>
<dbReference type="GO" id="GO:0030659">
    <property type="term" value="C:cytoplasmic vesicle membrane"/>
    <property type="evidence" value="ECO:0007669"/>
    <property type="project" value="UniProtKB-SubCell"/>
</dbReference>
<evidence type="ECO:0000256" key="3">
    <source>
        <dbReference type="ARBA" id="ARBA00022989"/>
    </source>
</evidence>
<dbReference type="OrthoDB" id="417037at2759"/>
<feature type="transmembrane region" description="Helical" evidence="5">
    <location>
        <begin position="323"/>
        <end position="341"/>
    </location>
</feature>
<feature type="transmembrane region" description="Helical" evidence="5">
    <location>
        <begin position="83"/>
        <end position="104"/>
    </location>
</feature>
<keyword evidence="4 5" id="KW-0472">Membrane</keyword>
<evidence type="ECO:0000256" key="4">
    <source>
        <dbReference type="ARBA" id="ARBA00023136"/>
    </source>
</evidence>
<feature type="region of interest" description="Disordered" evidence="6">
    <location>
        <begin position="460"/>
        <end position="492"/>
    </location>
</feature>
<feature type="transmembrane region" description="Helical" evidence="5">
    <location>
        <begin position="390"/>
        <end position="410"/>
    </location>
</feature>
<keyword evidence="5" id="KW-0968">Cytoplasmic vesicle</keyword>
<feature type="transmembrane region" description="Helical" evidence="5">
    <location>
        <begin position="143"/>
        <end position="160"/>
    </location>
</feature>
<accession>A0A316UXB5</accession>
<evidence type="ECO:0000313" key="7">
    <source>
        <dbReference type="EMBL" id="PWN29949.1"/>
    </source>
</evidence>
<dbReference type="EMBL" id="KZ819662">
    <property type="protein sequence ID" value="PWN29949.1"/>
    <property type="molecule type" value="Genomic_DNA"/>
</dbReference>
<dbReference type="GO" id="GO:0000139">
    <property type="term" value="C:Golgi membrane"/>
    <property type="evidence" value="ECO:0007669"/>
    <property type="project" value="UniProtKB-SubCell"/>
</dbReference>
<dbReference type="PANTHER" id="PTHR11132">
    <property type="entry name" value="SOLUTE CARRIER FAMILY 35"/>
    <property type="match status" value="1"/>
</dbReference>
<keyword evidence="5" id="KW-0256">Endoplasmic reticulum</keyword>
<name>A0A316UXB5_9BASI</name>
<dbReference type="RefSeq" id="XP_025364561.1">
    <property type="nucleotide sequence ID" value="XM_025507254.1"/>
</dbReference>
<evidence type="ECO:0000256" key="5">
    <source>
        <dbReference type="RuleBase" id="RU367097"/>
    </source>
</evidence>
<feature type="transmembrane region" description="Helical" evidence="5">
    <location>
        <begin position="110"/>
        <end position="131"/>
    </location>
</feature>
<keyword evidence="2 5" id="KW-0812">Transmembrane</keyword>
<reference evidence="7 8" key="1">
    <citation type="journal article" date="2018" name="Mol. Biol. Evol.">
        <title>Broad Genomic Sampling Reveals a Smut Pathogenic Ancestry of the Fungal Clade Ustilaginomycotina.</title>
        <authorList>
            <person name="Kijpornyongpan T."/>
            <person name="Mondo S.J."/>
            <person name="Barry K."/>
            <person name="Sandor L."/>
            <person name="Lee J."/>
            <person name="Lipzen A."/>
            <person name="Pangilinan J."/>
            <person name="LaButti K."/>
            <person name="Hainaut M."/>
            <person name="Henrissat B."/>
            <person name="Grigoriev I.V."/>
            <person name="Spatafora J.W."/>
            <person name="Aime M.C."/>
        </authorList>
    </citation>
    <scope>NUCLEOTIDE SEQUENCE [LARGE SCALE GENOMIC DNA]</scope>
    <source>
        <strain evidence="7 8">MCA 5214</strain>
    </source>
</reference>
<dbReference type="AlphaFoldDB" id="A0A316UXB5"/>
<gene>
    <name evidence="7" type="ORF">BDZ90DRAFT_235161</name>
</gene>
<keyword evidence="5" id="KW-0762">Sugar transport</keyword>
<keyword evidence="8" id="KW-1185">Reference proteome</keyword>
<organism evidence="7 8">
    <name type="scientific">Jaminaea rosea</name>
    <dbReference type="NCBI Taxonomy" id="1569628"/>
    <lineage>
        <taxon>Eukaryota</taxon>
        <taxon>Fungi</taxon>
        <taxon>Dikarya</taxon>
        <taxon>Basidiomycota</taxon>
        <taxon>Ustilaginomycotina</taxon>
        <taxon>Exobasidiomycetes</taxon>
        <taxon>Microstromatales</taxon>
        <taxon>Microstromatales incertae sedis</taxon>
        <taxon>Jaminaea</taxon>
    </lineage>
</organism>
<evidence type="ECO:0000256" key="2">
    <source>
        <dbReference type="ARBA" id="ARBA00022692"/>
    </source>
</evidence>
<feature type="transmembrane region" description="Helical" evidence="5">
    <location>
        <begin position="197"/>
        <end position="215"/>
    </location>
</feature>
<comment type="subcellular location">
    <subcellularLocation>
        <location evidence="5">Golgi apparatus membrane</location>
        <topology evidence="5">Multi-pass membrane protein</topology>
    </subcellularLocation>
    <subcellularLocation>
        <location evidence="5">Cytoplasmic vesicle membrane</location>
        <topology evidence="5">Multi-pass membrane protein</topology>
    </subcellularLocation>
    <subcellularLocation>
        <location evidence="5">Endoplasmic reticulum membrane</location>
        <topology evidence="5">Multi-pass membrane protein</topology>
    </subcellularLocation>
    <subcellularLocation>
        <location evidence="1">Membrane</location>
        <topology evidence="1">Multi-pass membrane protein</topology>
    </subcellularLocation>
</comment>
<sequence length="492" mass="52306">MSSRSFFAPEGQQQAASTTTEHGRQSPPPSSGKDDDRQPFLPNGNATGRRGSVGASSGGGSGGQMHLGGASDSLSGVKALPPILSYCSASIMMTVVNKFVLSGAHFSMNLIVLLIQSIVGVLCVIAANKFGLIELRPLNYRDARNWAPISTLLVLTIWTGSKALQYLNIPVYTIFKNLTIILIAYGEVIWFGGRVTLFTFFSFMLMVLSSIIAAWNDISRALAIAQLSIPHTPDNISDGKTFDPNTHNPIAAFDPLENEKAKLNAMQAAGANTDGDVLDGMHGWGLLNSGYMWMALNCLVSAAYVLAMRKRIKLTGFKDWDTMYFNNLLSIPVLLIMSLLVEDWSSASWQTNFPADRRSGLLTAIVFSGACAVFIGYTTAWCVRTTSSTTYSMVGALNKLPLAVSGMVFFHDPPVSVGSVSAIFVGFLAGVVYAMAKNAQAAATKRAAAAAAASGSTLGESAGALGGEGGSGKSKDGLGEIPMHRMDDRRRD</sequence>
<dbReference type="InterPro" id="IPR050186">
    <property type="entry name" value="TPT_transporter"/>
</dbReference>
<comment type="similarity">
    <text evidence="5">Belongs to the TPT transporter family. SLC35D subfamily.</text>
</comment>
<dbReference type="Proteomes" id="UP000245884">
    <property type="component" value="Unassembled WGS sequence"/>
</dbReference>
<evidence type="ECO:0000256" key="6">
    <source>
        <dbReference type="SAM" id="MobiDB-lite"/>
    </source>
</evidence>
<dbReference type="NCBIfam" id="TIGR00803">
    <property type="entry name" value="nst"/>
    <property type="match status" value="1"/>
</dbReference>
<keyword evidence="3 5" id="KW-1133">Transmembrane helix</keyword>
<feature type="compositionally biased region" description="Gly residues" evidence="6">
    <location>
        <begin position="56"/>
        <end position="66"/>
    </location>
</feature>
<dbReference type="STRING" id="1569628.A0A316UXB5"/>
<evidence type="ECO:0000313" key="8">
    <source>
        <dbReference type="Proteomes" id="UP000245884"/>
    </source>
</evidence>
<feature type="transmembrane region" description="Helical" evidence="5">
    <location>
        <begin position="361"/>
        <end position="383"/>
    </location>
</feature>
<evidence type="ECO:0000256" key="1">
    <source>
        <dbReference type="ARBA" id="ARBA00004141"/>
    </source>
</evidence>
<comment type="function">
    <text evidence="5">Involved in the import of GDP-mannose from the cytoplasm into the Golgi lumen.</text>
</comment>
<feature type="compositionally biased region" description="Basic and acidic residues" evidence="6">
    <location>
        <begin position="473"/>
        <end position="492"/>
    </location>
</feature>
<protein>
    <recommendedName>
        <fullName evidence="5">GDP-mannose transporter</fullName>
        <shortName evidence="5">GMT</shortName>
    </recommendedName>
</protein>
<feature type="region of interest" description="Disordered" evidence="6">
    <location>
        <begin position="1"/>
        <end position="67"/>
    </location>
</feature>
<keyword evidence="5" id="KW-0333">Golgi apparatus</keyword>
<proteinExistence type="inferred from homology"/>
<feature type="transmembrane region" description="Helical" evidence="5">
    <location>
        <begin position="416"/>
        <end position="436"/>
    </location>
</feature>
<feature type="transmembrane region" description="Helical" evidence="5">
    <location>
        <begin position="290"/>
        <end position="307"/>
    </location>
</feature>
<feature type="transmembrane region" description="Helical" evidence="5">
    <location>
        <begin position="166"/>
        <end position="185"/>
    </location>
</feature>
<comment type="subunit">
    <text evidence="5">Homooligomer.</text>
</comment>